<evidence type="ECO:0000313" key="1">
    <source>
        <dbReference type="EMBL" id="KMQ84055.1"/>
    </source>
</evidence>
<accession>A0A0J7MU78</accession>
<feature type="non-terminal residue" evidence="1">
    <location>
        <position position="140"/>
    </location>
</feature>
<keyword evidence="2" id="KW-1185">Reference proteome</keyword>
<comment type="caution">
    <text evidence="1">The sequence shown here is derived from an EMBL/GenBank/DDBJ whole genome shotgun (WGS) entry which is preliminary data.</text>
</comment>
<dbReference type="Proteomes" id="UP000036403">
    <property type="component" value="Unassembled WGS sequence"/>
</dbReference>
<evidence type="ECO:0000313" key="2">
    <source>
        <dbReference type="Proteomes" id="UP000036403"/>
    </source>
</evidence>
<reference evidence="1 2" key="1">
    <citation type="submission" date="2015-04" db="EMBL/GenBank/DDBJ databases">
        <title>Lasius niger genome sequencing.</title>
        <authorList>
            <person name="Konorov E.A."/>
            <person name="Nikitin M.A."/>
            <person name="Kirill M.V."/>
            <person name="Chang P."/>
        </authorList>
    </citation>
    <scope>NUCLEOTIDE SEQUENCE [LARGE SCALE GENOMIC DNA]</scope>
    <source>
        <tissue evidence="1">Whole</tissue>
    </source>
</reference>
<dbReference type="EMBL" id="LBMM01017534">
    <property type="protein sequence ID" value="KMQ84055.1"/>
    <property type="molecule type" value="Genomic_DNA"/>
</dbReference>
<dbReference type="OrthoDB" id="10561776at2759"/>
<dbReference type="AlphaFoldDB" id="A0A0J7MU78"/>
<sequence>MNKIDLQKKDYSDHEEIVDVLISSVSDFNVRNHIDRNRNNDETDTSKKDCDYEQMTQTKNCIYRGKANVSSECNKPIDCVDDNRNKNKTDTQNSDCDYLVKTDIPIVCDCVDDNINENKTDTQNGDCDYLGKPDIPIFCV</sequence>
<dbReference type="PaxDb" id="67767-A0A0J7MU78"/>
<proteinExistence type="predicted"/>
<organism evidence="1 2">
    <name type="scientific">Lasius niger</name>
    <name type="common">Black garden ant</name>
    <dbReference type="NCBI Taxonomy" id="67767"/>
    <lineage>
        <taxon>Eukaryota</taxon>
        <taxon>Metazoa</taxon>
        <taxon>Ecdysozoa</taxon>
        <taxon>Arthropoda</taxon>
        <taxon>Hexapoda</taxon>
        <taxon>Insecta</taxon>
        <taxon>Pterygota</taxon>
        <taxon>Neoptera</taxon>
        <taxon>Endopterygota</taxon>
        <taxon>Hymenoptera</taxon>
        <taxon>Apocrita</taxon>
        <taxon>Aculeata</taxon>
        <taxon>Formicoidea</taxon>
        <taxon>Formicidae</taxon>
        <taxon>Formicinae</taxon>
        <taxon>Lasius</taxon>
        <taxon>Lasius</taxon>
    </lineage>
</organism>
<name>A0A0J7MU78_LASNI</name>
<protein>
    <submittedName>
        <fullName evidence="1">Uncharacterized protein</fullName>
    </submittedName>
</protein>
<gene>
    <name evidence="1" type="ORF">RF55_18514</name>
</gene>